<comment type="caution">
    <text evidence="2">The sequence shown here is derived from an EMBL/GenBank/DDBJ whole genome shotgun (WGS) entry which is preliminary data.</text>
</comment>
<evidence type="ECO:0000313" key="3">
    <source>
        <dbReference type="Proteomes" id="UP000886845"/>
    </source>
</evidence>
<name>A0A9D1NKZ9_9BACT</name>
<gene>
    <name evidence="2" type="ORF">IAC79_00745</name>
</gene>
<sequence length="189" mass="19854">MKKSIVALFACLSLAAGAYAQDVAEAQPAQQQQPAQLQRVETRTIEPVWFALQGNETIDVVGIRLSAWGKANDITGLDLSICGDAVNAYGLQIALGSNEVIDRAGALQIAIGANYAGSLSGMQIGLLNESVAAKGFQIGLLNASDDVRGLQIGLLNTTNSIYGFQIGVINIIKSSPVTFFPILNTVLGY</sequence>
<dbReference type="NCBIfam" id="NF047436">
    <property type="entry name" value="LA_2272_repeat"/>
    <property type="match status" value="2"/>
</dbReference>
<dbReference type="Proteomes" id="UP000886845">
    <property type="component" value="Unassembled WGS sequence"/>
</dbReference>
<evidence type="ECO:0000256" key="1">
    <source>
        <dbReference type="SAM" id="SignalP"/>
    </source>
</evidence>
<dbReference type="InterPro" id="IPR058093">
    <property type="entry name" value="LA_2272-like"/>
</dbReference>
<protein>
    <submittedName>
        <fullName evidence="2">Uncharacterized protein</fullName>
    </submittedName>
</protein>
<feature type="chain" id="PRO_5039162260" evidence="1">
    <location>
        <begin position="21"/>
        <end position="189"/>
    </location>
</feature>
<keyword evidence="1" id="KW-0732">Signal</keyword>
<organism evidence="2 3">
    <name type="scientific">Candidatus Spyradenecus faecavium</name>
    <dbReference type="NCBI Taxonomy" id="2840947"/>
    <lineage>
        <taxon>Bacteria</taxon>
        <taxon>Pseudomonadati</taxon>
        <taxon>Lentisphaerota</taxon>
        <taxon>Lentisphaeria</taxon>
        <taxon>Lentisphaerales</taxon>
        <taxon>Lentisphaeraceae</taxon>
        <taxon>Lentisphaeraceae incertae sedis</taxon>
        <taxon>Candidatus Spyradenecus</taxon>
    </lineage>
</organism>
<evidence type="ECO:0000313" key="2">
    <source>
        <dbReference type="EMBL" id="HIV08629.1"/>
    </source>
</evidence>
<dbReference type="AlphaFoldDB" id="A0A9D1NKZ9"/>
<dbReference type="EMBL" id="DVOR01000025">
    <property type="protein sequence ID" value="HIV08629.1"/>
    <property type="molecule type" value="Genomic_DNA"/>
</dbReference>
<feature type="signal peptide" evidence="1">
    <location>
        <begin position="1"/>
        <end position="20"/>
    </location>
</feature>
<reference evidence="2" key="1">
    <citation type="submission" date="2020-10" db="EMBL/GenBank/DDBJ databases">
        <authorList>
            <person name="Gilroy R."/>
        </authorList>
    </citation>
    <scope>NUCLEOTIDE SEQUENCE</scope>
    <source>
        <strain evidence="2">35461</strain>
    </source>
</reference>
<proteinExistence type="predicted"/>
<reference evidence="2" key="2">
    <citation type="journal article" date="2021" name="PeerJ">
        <title>Extensive microbial diversity within the chicken gut microbiome revealed by metagenomics and culture.</title>
        <authorList>
            <person name="Gilroy R."/>
            <person name="Ravi A."/>
            <person name="Getino M."/>
            <person name="Pursley I."/>
            <person name="Horton D.L."/>
            <person name="Alikhan N.F."/>
            <person name="Baker D."/>
            <person name="Gharbi K."/>
            <person name="Hall N."/>
            <person name="Watson M."/>
            <person name="Adriaenssens E.M."/>
            <person name="Foster-Nyarko E."/>
            <person name="Jarju S."/>
            <person name="Secka A."/>
            <person name="Antonio M."/>
            <person name="Oren A."/>
            <person name="Chaudhuri R.R."/>
            <person name="La Ragione R."/>
            <person name="Hildebrand F."/>
            <person name="Pallen M.J."/>
        </authorList>
    </citation>
    <scope>NUCLEOTIDE SEQUENCE</scope>
    <source>
        <strain evidence="2">35461</strain>
    </source>
</reference>
<accession>A0A9D1NKZ9</accession>